<dbReference type="AlphaFoldDB" id="A0A445MZB2"/>
<dbReference type="EMBL" id="OJIN01000176">
    <property type="protein sequence ID" value="SPD74828.1"/>
    <property type="molecule type" value="Genomic_DNA"/>
</dbReference>
<name>A0A445MZB2_9BACT</name>
<protein>
    <submittedName>
        <fullName evidence="1">Uncharacterized protein</fullName>
    </submittedName>
</protein>
<accession>A0A445MZB2</accession>
<evidence type="ECO:0000313" key="1">
    <source>
        <dbReference type="EMBL" id="SPD74828.1"/>
    </source>
</evidence>
<sequence>MLNMQISVNKTGTRHERVNFQSKKKRNMSTVVTAPTNISILRSVKDMTRPGIAK</sequence>
<gene>
    <name evidence="1" type="ORF">PITCH_A350037</name>
</gene>
<reference evidence="1" key="1">
    <citation type="submission" date="2018-01" db="EMBL/GenBank/DDBJ databases">
        <authorList>
            <person name="Regsiter A."/>
            <person name="William W."/>
        </authorList>
    </citation>
    <scope>NUCLEOTIDE SEQUENCE</scope>
    <source>
        <strain evidence="1">TRIP AH-1</strain>
    </source>
</reference>
<organism evidence="1">
    <name type="scientific">uncultured Desulfobacterium sp</name>
    <dbReference type="NCBI Taxonomy" id="201089"/>
    <lineage>
        <taxon>Bacteria</taxon>
        <taxon>Pseudomonadati</taxon>
        <taxon>Thermodesulfobacteriota</taxon>
        <taxon>Desulfobacteria</taxon>
        <taxon>Desulfobacterales</taxon>
        <taxon>Desulfobacteriaceae</taxon>
        <taxon>Desulfobacterium</taxon>
        <taxon>environmental samples</taxon>
    </lineage>
</organism>
<proteinExistence type="predicted"/>